<dbReference type="EMBL" id="JAUKTR010000001">
    <property type="protein sequence ID" value="MDO1558350.1"/>
    <property type="molecule type" value="Genomic_DNA"/>
</dbReference>
<dbReference type="RefSeq" id="WP_302108765.1">
    <property type="nucleotide sequence ID" value="NZ_JAUKTR010000001.1"/>
</dbReference>
<protein>
    <submittedName>
        <fullName evidence="1">Uncharacterized protein</fullName>
    </submittedName>
</protein>
<accession>A0ABT8SJU7</accession>
<reference evidence="1" key="1">
    <citation type="submission" date="2023-07" db="EMBL/GenBank/DDBJ databases">
        <title>Brevundimonas soil sp. nov., isolated from the soil of chemical plant.</title>
        <authorList>
            <person name="Wu N."/>
        </authorList>
    </citation>
    <scope>NUCLEOTIDE SEQUENCE</scope>
    <source>
        <strain evidence="1">XZ-24</strain>
    </source>
</reference>
<name>A0ABT8SJU7_9CAUL</name>
<keyword evidence="2" id="KW-1185">Reference proteome</keyword>
<organism evidence="1 2">
    <name type="scientific">Peiella sedimenti</name>
    <dbReference type="NCBI Taxonomy" id="3061083"/>
    <lineage>
        <taxon>Bacteria</taxon>
        <taxon>Pseudomonadati</taxon>
        <taxon>Pseudomonadota</taxon>
        <taxon>Alphaproteobacteria</taxon>
        <taxon>Caulobacterales</taxon>
        <taxon>Caulobacteraceae</taxon>
        <taxon>Peiella</taxon>
    </lineage>
</organism>
<comment type="caution">
    <text evidence="1">The sequence shown here is derived from an EMBL/GenBank/DDBJ whole genome shotgun (WGS) entry which is preliminary data.</text>
</comment>
<dbReference type="Proteomes" id="UP001169063">
    <property type="component" value="Unassembled WGS sequence"/>
</dbReference>
<gene>
    <name evidence="1" type="ORF">Q0812_02780</name>
</gene>
<evidence type="ECO:0000313" key="2">
    <source>
        <dbReference type="Proteomes" id="UP001169063"/>
    </source>
</evidence>
<evidence type="ECO:0000313" key="1">
    <source>
        <dbReference type="EMBL" id="MDO1558350.1"/>
    </source>
</evidence>
<sequence length="98" mass="11364">MTDLFGNPTGPAQFSLFGEGEDRLQAPARPPVDHEARAREKLNRVLAKARAARTMPWDERNVRMWQTVFPQMAQWLPAEEAEQLKLEFFRELERLKAA</sequence>
<proteinExistence type="predicted"/>